<evidence type="ECO:0000313" key="11">
    <source>
        <dbReference type="Proteomes" id="UP001178461"/>
    </source>
</evidence>
<evidence type="ECO:0000256" key="7">
    <source>
        <dbReference type="ARBA" id="ARBA00023180"/>
    </source>
</evidence>
<feature type="region of interest" description="Disordered" evidence="8">
    <location>
        <begin position="350"/>
        <end position="382"/>
    </location>
</feature>
<dbReference type="AlphaFoldDB" id="A0AA35PKR3"/>
<evidence type="ECO:0000313" key="10">
    <source>
        <dbReference type="EMBL" id="CAI5788317.1"/>
    </source>
</evidence>
<keyword evidence="7" id="KW-0325">Glycoprotein</keyword>
<dbReference type="Gene3D" id="3.40.50.1240">
    <property type="entry name" value="Phosphoglycerate mutase-like"/>
    <property type="match status" value="1"/>
</dbReference>
<dbReference type="InterPro" id="IPR000560">
    <property type="entry name" value="His_Pase_clade-2"/>
</dbReference>
<dbReference type="GO" id="GO:0005886">
    <property type="term" value="C:plasma membrane"/>
    <property type="evidence" value="ECO:0007669"/>
    <property type="project" value="TreeGrafter"/>
</dbReference>
<comment type="similarity">
    <text evidence="2">Belongs to the histidine acid phosphatase family.</text>
</comment>
<dbReference type="InterPro" id="IPR029033">
    <property type="entry name" value="His_PPase_superfam"/>
</dbReference>
<name>A0AA35PKR3_9SAUR</name>
<feature type="signal peptide" evidence="9">
    <location>
        <begin position="1"/>
        <end position="28"/>
    </location>
</feature>
<evidence type="ECO:0000256" key="4">
    <source>
        <dbReference type="ARBA" id="ARBA00022729"/>
    </source>
</evidence>
<dbReference type="SUPFAM" id="SSF53254">
    <property type="entry name" value="Phosphoglycerate mutase-like"/>
    <property type="match status" value="1"/>
</dbReference>
<evidence type="ECO:0000256" key="5">
    <source>
        <dbReference type="ARBA" id="ARBA00022801"/>
    </source>
</evidence>
<dbReference type="Pfam" id="PF00328">
    <property type="entry name" value="His_Phos_2"/>
    <property type="match status" value="1"/>
</dbReference>
<evidence type="ECO:0000256" key="9">
    <source>
        <dbReference type="SAM" id="SignalP"/>
    </source>
</evidence>
<keyword evidence="6" id="KW-1015">Disulfide bond</keyword>
<proteinExistence type="inferred from homology"/>
<evidence type="ECO:0000256" key="8">
    <source>
        <dbReference type="SAM" id="MobiDB-lite"/>
    </source>
</evidence>
<dbReference type="PANTHER" id="PTHR11567">
    <property type="entry name" value="ACID PHOSPHATASE-RELATED"/>
    <property type="match status" value="1"/>
</dbReference>
<protein>
    <recommendedName>
        <fullName evidence="3">acid phosphatase</fullName>
        <ecNumber evidence="3">3.1.3.2</ecNumber>
    </recommendedName>
</protein>
<accession>A0AA35PKR3</accession>
<reference evidence="10" key="1">
    <citation type="submission" date="2022-12" db="EMBL/GenBank/DDBJ databases">
        <authorList>
            <person name="Alioto T."/>
            <person name="Alioto T."/>
            <person name="Gomez Garrido J."/>
        </authorList>
    </citation>
    <scope>NUCLEOTIDE SEQUENCE</scope>
</reference>
<gene>
    <name evidence="10" type="ORF">PODLI_1B038436</name>
</gene>
<keyword evidence="5" id="KW-0378">Hydrolase</keyword>
<dbReference type="CDD" id="cd07061">
    <property type="entry name" value="HP_HAP_like"/>
    <property type="match status" value="1"/>
</dbReference>
<evidence type="ECO:0000256" key="6">
    <source>
        <dbReference type="ARBA" id="ARBA00023157"/>
    </source>
</evidence>
<organism evidence="10 11">
    <name type="scientific">Podarcis lilfordi</name>
    <name type="common">Lilford's wall lizard</name>
    <dbReference type="NCBI Taxonomy" id="74358"/>
    <lineage>
        <taxon>Eukaryota</taxon>
        <taxon>Metazoa</taxon>
        <taxon>Chordata</taxon>
        <taxon>Craniata</taxon>
        <taxon>Vertebrata</taxon>
        <taxon>Euteleostomi</taxon>
        <taxon>Lepidosauria</taxon>
        <taxon>Squamata</taxon>
        <taxon>Bifurcata</taxon>
        <taxon>Unidentata</taxon>
        <taxon>Episquamata</taxon>
        <taxon>Laterata</taxon>
        <taxon>Lacertibaenia</taxon>
        <taxon>Lacertidae</taxon>
        <taxon>Podarcis</taxon>
    </lineage>
</organism>
<evidence type="ECO:0000256" key="3">
    <source>
        <dbReference type="ARBA" id="ARBA00012646"/>
    </source>
</evidence>
<keyword evidence="11" id="KW-1185">Reference proteome</keyword>
<evidence type="ECO:0000256" key="2">
    <source>
        <dbReference type="ARBA" id="ARBA00005375"/>
    </source>
</evidence>
<dbReference type="EC" id="3.1.3.2" evidence="3"/>
<feature type="chain" id="PRO_5041359018" description="acid phosphatase" evidence="9">
    <location>
        <begin position="29"/>
        <end position="382"/>
    </location>
</feature>
<evidence type="ECO:0000256" key="1">
    <source>
        <dbReference type="ARBA" id="ARBA00000032"/>
    </source>
</evidence>
<dbReference type="PROSITE" id="PS00616">
    <property type="entry name" value="HIS_ACID_PHOSPHAT_1"/>
    <property type="match status" value="1"/>
</dbReference>
<dbReference type="InterPro" id="IPR050645">
    <property type="entry name" value="Histidine_acid_phosphatase"/>
</dbReference>
<keyword evidence="4 9" id="KW-0732">Signal</keyword>
<sequence>MHLLHNFNSCGFAFFILFLGLLLPSITGRKLKYVALVYRHGDRSPLSSFPTNVVNEDAWPQGFAQLTKLGMQQQYELGQFIRKRYEGFLSTDYKPKEIYVRSTDTDRTIMSAQANLAGLFPPKGNQIWNKKILWQPIPVHTVPRSDDKLLYFPVKAKCPKYDQLLKETFESETVGGGIKKHMEFLGKMAANMGYDLPTVLDYKSLKLWKAYDALVVQKIHNQPRPDWADDQAMDKLGKLLAFSLHAMFGVHKRVEKSRLQGGLLVEEILHQMTQIPDGRKMLMYSAHDVTLVALQVALGVFKEHLPPFAACHFFELYQEDNAEYTIEMYYRTSTDAPPQQLDGIVNERMKRKAKERGNQQTDLLRKETGRQSYKSPATLHDC</sequence>
<dbReference type="PANTHER" id="PTHR11567:SF211">
    <property type="entry name" value="PROSTATIC ACID PHOSPHATASE"/>
    <property type="match status" value="1"/>
</dbReference>
<dbReference type="GO" id="GO:0003993">
    <property type="term" value="F:acid phosphatase activity"/>
    <property type="evidence" value="ECO:0007669"/>
    <property type="project" value="UniProtKB-EC"/>
</dbReference>
<comment type="catalytic activity">
    <reaction evidence="1">
        <text>a phosphate monoester + H2O = an alcohol + phosphate</text>
        <dbReference type="Rhea" id="RHEA:15017"/>
        <dbReference type="ChEBI" id="CHEBI:15377"/>
        <dbReference type="ChEBI" id="CHEBI:30879"/>
        <dbReference type="ChEBI" id="CHEBI:43474"/>
        <dbReference type="ChEBI" id="CHEBI:67140"/>
        <dbReference type="EC" id="3.1.3.2"/>
    </reaction>
</comment>
<dbReference type="InterPro" id="IPR033379">
    <property type="entry name" value="Acid_Pase_AS"/>
</dbReference>
<dbReference type="Proteomes" id="UP001178461">
    <property type="component" value="Chromosome 12"/>
</dbReference>
<dbReference type="EMBL" id="OX395137">
    <property type="protein sequence ID" value="CAI5788317.1"/>
    <property type="molecule type" value="Genomic_DNA"/>
</dbReference>